<protein>
    <submittedName>
        <fullName evidence="1">Uncharacterized protein</fullName>
    </submittedName>
</protein>
<comment type="caution">
    <text evidence="1">The sequence shown here is derived from an EMBL/GenBank/DDBJ whole genome shotgun (WGS) entry which is preliminary data.</text>
</comment>
<keyword evidence="2" id="KW-1185">Reference proteome</keyword>
<dbReference type="Proteomes" id="UP000805193">
    <property type="component" value="Unassembled WGS sequence"/>
</dbReference>
<name>A0AC60PDR6_IXOPE</name>
<reference evidence="1 2" key="1">
    <citation type="journal article" date="2020" name="Cell">
        <title>Large-Scale Comparative Analyses of Tick Genomes Elucidate Their Genetic Diversity and Vector Capacities.</title>
        <authorList>
            <consortium name="Tick Genome and Microbiome Consortium (TIGMIC)"/>
            <person name="Jia N."/>
            <person name="Wang J."/>
            <person name="Shi W."/>
            <person name="Du L."/>
            <person name="Sun Y."/>
            <person name="Zhan W."/>
            <person name="Jiang J.F."/>
            <person name="Wang Q."/>
            <person name="Zhang B."/>
            <person name="Ji P."/>
            <person name="Bell-Sakyi L."/>
            <person name="Cui X.M."/>
            <person name="Yuan T.T."/>
            <person name="Jiang B.G."/>
            <person name="Yang W.F."/>
            <person name="Lam T.T."/>
            <person name="Chang Q.C."/>
            <person name="Ding S.J."/>
            <person name="Wang X.J."/>
            <person name="Zhu J.G."/>
            <person name="Ruan X.D."/>
            <person name="Zhao L."/>
            <person name="Wei J.T."/>
            <person name="Ye R.Z."/>
            <person name="Que T.C."/>
            <person name="Du C.H."/>
            <person name="Zhou Y.H."/>
            <person name="Cheng J.X."/>
            <person name="Dai P.F."/>
            <person name="Guo W.B."/>
            <person name="Han X.H."/>
            <person name="Huang E.J."/>
            <person name="Li L.F."/>
            <person name="Wei W."/>
            <person name="Gao Y.C."/>
            <person name="Liu J.Z."/>
            <person name="Shao H.Z."/>
            <person name="Wang X."/>
            <person name="Wang C.C."/>
            <person name="Yang T.C."/>
            <person name="Huo Q.B."/>
            <person name="Li W."/>
            <person name="Chen H.Y."/>
            <person name="Chen S.E."/>
            <person name="Zhou L.G."/>
            <person name="Ni X.B."/>
            <person name="Tian J.H."/>
            <person name="Sheng Y."/>
            <person name="Liu T."/>
            <person name="Pan Y.S."/>
            <person name="Xia L.Y."/>
            <person name="Li J."/>
            <person name="Zhao F."/>
            <person name="Cao W.C."/>
        </authorList>
    </citation>
    <scope>NUCLEOTIDE SEQUENCE [LARGE SCALE GENOMIC DNA]</scope>
    <source>
        <strain evidence="1">Iper-2018</strain>
    </source>
</reference>
<organism evidence="1 2">
    <name type="scientific">Ixodes persulcatus</name>
    <name type="common">Taiga tick</name>
    <dbReference type="NCBI Taxonomy" id="34615"/>
    <lineage>
        <taxon>Eukaryota</taxon>
        <taxon>Metazoa</taxon>
        <taxon>Ecdysozoa</taxon>
        <taxon>Arthropoda</taxon>
        <taxon>Chelicerata</taxon>
        <taxon>Arachnida</taxon>
        <taxon>Acari</taxon>
        <taxon>Parasitiformes</taxon>
        <taxon>Ixodida</taxon>
        <taxon>Ixodoidea</taxon>
        <taxon>Ixodidae</taxon>
        <taxon>Ixodinae</taxon>
        <taxon>Ixodes</taxon>
    </lineage>
</organism>
<accession>A0AC60PDR6</accession>
<dbReference type="EMBL" id="JABSTQ010010779">
    <property type="protein sequence ID" value="KAG0417980.1"/>
    <property type="molecule type" value="Genomic_DNA"/>
</dbReference>
<gene>
    <name evidence="1" type="ORF">HPB47_005189</name>
</gene>
<sequence length="116" mass="13063">MASLKQVIYECCPAGYPSAVARTGPGFTLASTQIGEEPIGSCRRWSKKDKLYQDVPRPAIVEEYNKNMGGVDLSDRMPSLYPTTQRTKKWTVRTMLFIIDLAAVNAWLQYKDDSLL</sequence>
<evidence type="ECO:0000313" key="2">
    <source>
        <dbReference type="Proteomes" id="UP000805193"/>
    </source>
</evidence>
<evidence type="ECO:0000313" key="1">
    <source>
        <dbReference type="EMBL" id="KAG0417980.1"/>
    </source>
</evidence>
<proteinExistence type="predicted"/>